<comment type="subcellular location">
    <subcellularLocation>
        <location evidence="1">Cell membrane</location>
        <topology evidence="1">Multi-pass membrane protein</topology>
    </subcellularLocation>
</comment>
<dbReference type="Pfam" id="PF00664">
    <property type="entry name" value="ABC_membrane"/>
    <property type="match status" value="1"/>
</dbReference>
<dbReference type="InterPro" id="IPR039421">
    <property type="entry name" value="Type_1_exporter"/>
</dbReference>
<feature type="transmembrane region" description="Helical" evidence="7">
    <location>
        <begin position="180"/>
        <end position="201"/>
    </location>
</feature>
<dbReference type="InterPro" id="IPR003439">
    <property type="entry name" value="ABC_transporter-like_ATP-bd"/>
</dbReference>
<keyword evidence="2 7" id="KW-0812">Transmembrane</keyword>
<evidence type="ECO:0000256" key="4">
    <source>
        <dbReference type="ARBA" id="ARBA00022840"/>
    </source>
</evidence>
<feature type="transmembrane region" description="Helical" evidence="7">
    <location>
        <begin position="261"/>
        <end position="283"/>
    </location>
</feature>
<evidence type="ECO:0000256" key="7">
    <source>
        <dbReference type="SAM" id="Phobius"/>
    </source>
</evidence>
<dbReference type="InterPro" id="IPR011527">
    <property type="entry name" value="ABC1_TM_dom"/>
</dbReference>
<dbReference type="PROSITE" id="PS50893">
    <property type="entry name" value="ABC_TRANSPORTER_2"/>
    <property type="match status" value="1"/>
</dbReference>
<dbReference type="PROSITE" id="PS00211">
    <property type="entry name" value="ABC_TRANSPORTER_1"/>
    <property type="match status" value="1"/>
</dbReference>
<evidence type="ECO:0000256" key="6">
    <source>
        <dbReference type="ARBA" id="ARBA00023136"/>
    </source>
</evidence>
<dbReference type="GO" id="GO:0016887">
    <property type="term" value="F:ATP hydrolysis activity"/>
    <property type="evidence" value="ECO:0007669"/>
    <property type="project" value="InterPro"/>
</dbReference>
<dbReference type="SMART" id="SM00382">
    <property type="entry name" value="AAA"/>
    <property type="match status" value="1"/>
</dbReference>
<evidence type="ECO:0000256" key="2">
    <source>
        <dbReference type="ARBA" id="ARBA00022692"/>
    </source>
</evidence>
<evidence type="ECO:0000259" key="8">
    <source>
        <dbReference type="PROSITE" id="PS50893"/>
    </source>
</evidence>
<dbReference type="Gene3D" id="1.20.1560.10">
    <property type="entry name" value="ABC transporter type 1, transmembrane domain"/>
    <property type="match status" value="1"/>
</dbReference>
<dbReference type="AlphaFoldDB" id="G9WIU2"/>
<keyword evidence="3" id="KW-0547">Nucleotide-binding</keyword>
<dbReference type="OrthoDB" id="9770415at2"/>
<dbReference type="PANTHER" id="PTHR43394:SF1">
    <property type="entry name" value="ATP-BINDING CASSETTE SUB-FAMILY B MEMBER 10, MITOCHONDRIAL"/>
    <property type="match status" value="1"/>
</dbReference>
<dbReference type="EMBL" id="AFVZ01000001">
    <property type="protein sequence ID" value="EHN58391.1"/>
    <property type="molecule type" value="Genomic_DNA"/>
</dbReference>
<dbReference type="SUPFAM" id="SSF90123">
    <property type="entry name" value="ABC transporter transmembrane region"/>
    <property type="match status" value="1"/>
</dbReference>
<reference evidence="10 11" key="1">
    <citation type="journal article" date="2012" name="PLoS ONE">
        <title>Functional divergence in the genus oenococcus as predicted by genome sequencing of the newly-described species, Oenococcus kitaharae.</title>
        <authorList>
            <person name="Borneman A.R."/>
            <person name="McCarthy J.M."/>
            <person name="Chambers P.J."/>
            <person name="Bartowsky E.J."/>
        </authorList>
    </citation>
    <scope>NUCLEOTIDE SEQUENCE [LARGE SCALE GENOMIC DNA]</scope>
    <source>
        <strain evidence="11">DSM17330</strain>
    </source>
</reference>
<dbReference type="GO" id="GO:0005524">
    <property type="term" value="F:ATP binding"/>
    <property type="evidence" value="ECO:0007669"/>
    <property type="project" value="UniProtKB-KW"/>
</dbReference>
<dbReference type="eggNOG" id="COG1132">
    <property type="taxonomic scope" value="Bacteria"/>
</dbReference>
<dbReference type="RefSeq" id="WP_007744635.1">
    <property type="nucleotide sequence ID" value="NZ_CM001398.1"/>
</dbReference>
<dbReference type="CDD" id="cd03228">
    <property type="entry name" value="ABCC_MRP_Like"/>
    <property type="match status" value="1"/>
</dbReference>
<dbReference type="InterPro" id="IPR003593">
    <property type="entry name" value="AAA+_ATPase"/>
</dbReference>
<accession>G9WIU2</accession>
<dbReference type="PANTHER" id="PTHR43394">
    <property type="entry name" value="ATP-DEPENDENT PERMEASE MDL1, MITOCHONDRIAL"/>
    <property type="match status" value="1"/>
</dbReference>
<feature type="transmembrane region" description="Helical" evidence="7">
    <location>
        <begin position="40"/>
        <end position="67"/>
    </location>
</feature>
<evidence type="ECO:0000256" key="3">
    <source>
        <dbReference type="ARBA" id="ARBA00022741"/>
    </source>
</evidence>
<comment type="caution">
    <text evidence="10">The sequence shown here is derived from an EMBL/GenBank/DDBJ whole genome shotgun (WGS) entry which is preliminary data.</text>
</comment>
<dbReference type="GO" id="GO:0005886">
    <property type="term" value="C:plasma membrane"/>
    <property type="evidence" value="ECO:0007669"/>
    <property type="project" value="UniProtKB-SubCell"/>
</dbReference>
<evidence type="ECO:0000313" key="11">
    <source>
        <dbReference type="Proteomes" id="UP000004959"/>
    </source>
</evidence>
<evidence type="ECO:0000259" key="9">
    <source>
        <dbReference type="PROSITE" id="PS50929"/>
    </source>
</evidence>
<organism evidence="10 11">
    <name type="scientific">Oenococcus kitaharae DSM 17330</name>
    <dbReference type="NCBI Taxonomy" id="1045004"/>
    <lineage>
        <taxon>Bacteria</taxon>
        <taxon>Bacillati</taxon>
        <taxon>Bacillota</taxon>
        <taxon>Bacilli</taxon>
        <taxon>Lactobacillales</taxon>
        <taxon>Lactobacillaceae</taxon>
        <taxon>Oenococcus</taxon>
    </lineage>
</organism>
<dbReference type="PATRIC" id="fig|1045004.4.peg.268"/>
<dbReference type="Gene3D" id="3.40.50.300">
    <property type="entry name" value="P-loop containing nucleotide triphosphate hydrolases"/>
    <property type="match status" value="1"/>
</dbReference>
<feature type="transmembrane region" description="Helical" evidence="7">
    <location>
        <begin position="79"/>
        <end position="103"/>
    </location>
</feature>
<dbReference type="CDD" id="cd18551">
    <property type="entry name" value="ABC_6TM_LmrA_like"/>
    <property type="match status" value="1"/>
</dbReference>
<keyword evidence="4" id="KW-0067">ATP-binding</keyword>
<dbReference type="InterPro" id="IPR036640">
    <property type="entry name" value="ABC1_TM_sf"/>
</dbReference>
<keyword evidence="5 7" id="KW-1133">Transmembrane helix</keyword>
<evidence type="ECO:0000256" key="5">
    <source>
        <dbReference type="ARBA" id="ARBA00022989"/>
    </source>
</evidence>
<dbReference type="SUPFAM" id="SSF52540">
    <property type="entry name" value="P-loop containing nucleoside triphosphate hydrolases"/>
    <property type="match status" value="1"/>
</dbReference>
<dbReference type="PROSITE" id="PS50929">
    <property type="entry name" value="ABC_TM1F"/>
    <property type="match status" value="1"/>
</dbReference>
<proteinExistence type="predicted"/>
<feature type="transmembrane region" description="Helical" evidence="7">
    <location>
        <begin position="157"/>
        <end position="174"/>
    </location>
</feature>
<gene>
    <name evidence="10" type="ORF">OKIT_0266</name>
</gene>
<dbReference type="Proteomes" id="UP000004959">
    <property type="component" value="Chromosome"/>
</dbReference>
<keyword evidence="11" id="KW-1185">Reference proteome</keyword>
<dbReference type="Pfam" id="PF00005">
    <property type="entry name" value="ABC_tran"/>
    <property type="match status" value="1"/>
</dbReference>
<protein>
    <submittedName>
        <fullName evidence="10">Multidrug resistance ABC transporter</fullName>
    </submittedName>
</protein>
<evidence type="ECO:0000313" key="10">
    <source>
        <dbReference type="EMBL" id="EHN58391.1"/>
    </source>
</evidence>
<dbReference type="GO" id="GO:0015421">
    <property type="term" value="F:ABC-type oligopeptide transporter activity"/>
    <property type="evidence" value="ECO:0007669"/>
    <property type="project" value="TreeGrafter"/>
</dbReference>
<dbReference type="STRING" id="336988.NT96_04525"/>
<name>G9WIU2_9LACO</name>
<feature type="domain" description="ABC transporter" evidence="8">
    <location>
        <begin position="354"/>
        <end position="587"/>
    </location>
</feature>
<keyword evidence="6 7" id="KW-0472">Membrane</keyword>
<dbReference type="HOGENOM" id="CLU_000604_84_3_9"/>
<feature type="transmembrane region" description="Helical" evidence="7">
    <location>
        <begin position="289"/>
        <end position="309"/>
    </location>
</feature>
<dbReference type="InterPro" id="IPR017871">
    <property type="entry name" value="ABC_transporter-like_CS"/>
</dbReference>
<feature type="domain" description="ABC transmembrane type-1" evidence="9">
    <location>
        <begin position="43"/>
        <end position="321"/>
    </location>
</feature>
<evidence type="ECO:0000256" key="1">
    <source>
        <dbReference type="ARBA" id="ARBA00004651"/>
    </source>
</evidence>
<sequence length="598" mass="66086">MLQIIRNDVVDDTIPESALRAKVSIRGIFKEIALTNYQKALIVLATSCQMLSALCTIMVPLIVQRLIDSYERGIDYRQIIFLAAIFVMQLLFNALGLYLFALIGAIATKNYQQGTFNQVLQHRVGWFEEQESTNLANKIYNNIDLLRTLFTNSLPEMISGVLTIVGIAVVLLSLNWALTIVTLFGVLLMVGVFGLLGAPLANRIADFQDQKSLFATHTSKFFRLVKMIKANAAEKIVQKDDADDMKVLFESGRRLARINALINPLIGAVMMLIMLGIFGYGGYLLNNGSITNGVLIAFLLYVIQIMVPLGSFSEFFHGYVGAKTAMNVLMQLRDNSQNERQGGCALPRDSQSDLVFKDVNFAYDDAKTITLDDINMVFKPNTMTAIVGPSGAGKTTIVSLIEQFYAANSGVILSGTSDITQFSLFSWRQSIGYISQKADLLGSSLRDYLSFGRKENYSDNQIKDVLGKVGLLEAFNGHLDDKLLEDGNNISGGQLQRLAIAQAILKEAGIYIFDESTANLDADSEMKVKQIMEELAEKHIVIAIAHRLSTIKSADNIYFLEDGTITGSGTHSQLLANHKTQLLANHKTYARYVAEQML</sequence>
<dbReference type="InterPro" id="IPR027417">
    <property type="entry name" value="P-loop_NTPase"/>
</dbReference>